<reference evidence="2" key="1">
    <citation type="journal article" date="2017" name="Cell">
        <title>Insights into land plant evolution garnered from the Marchantia polymorpha genome.</title>
        <authorList>
            <person name="Bowman J.L."/>
            <person name="Kohchi T."/>
            <person name="Yamato K.T."/>
            <person name="Jenkins J."/>
            <person name="Shu S."/>
            <person name="Ishizaki K."/>
            <person name="Yamaoka S."/>
            <person name="Nishihama R."/>
            <person name="Nakamura Y."/>
            <person name="Berger F."/>
            <person name="Adam C."/>
            <person name="Aki S.S."/>
            <person name="Althoff F."/>
            <person name="Araki T."/>
            <person name="Arteaga-Vazquez M.A."/>
            <person name="Balasubrmanian S."/>
            <person name="Barry K."/>
            <person name="Bauer D."/>
            <person name="Boehm C.R."/>
            <person name="Briginshaw L."/>
            <person name="Caballero-Perez J."/>
            <person name="Catarino B."/>
            <person name="Chen F."/>
            <person name="Chiyoda S."/>
            <person name="Chovatia M."/>
            <person name="Davies K.M."/>
            <person name="Delmans M."/>
            <person name="Demura T."/>
            <person name="Dierschke T."/>
            <person name="Dolan L."/>
            <person name="Dorantes-Acosta A.E."/>
            <person name="Eklund D.M."/>
            <person name="Florent S.N."/>
            <person name="Flores-Sandoval E."/>
            <person name="Fujiyama A."/>
            <person name="Fukuzawa H."/>
            <person name="Galik B."/>
            <person name="Grimanelli D."/>
            <person name="Grimwood J."/>
            <person name="Grossniklaus U."/>
            <person name="Hamada T."/>
            <person name="Haseloff J."/>
            <person name="Hetherington A.J."/>
            <person name="Higo A."/>
            <person name="Hirakawa Y."/>
            <person name="Hundley H.N."/>
            <person name="Ikeda Y."/>
            <person name="Inoue K."/>
            <person name="Inoue S.I."/>
            <person name="Ishida S."/>
            <person name="Jia Q."/>
            <person name="Kakita M."/>
            <person name="Kanazawa T."/>
            <person name="Kawai Y."/>
            <person name="Kawashima T."/>
            <person name="Kennedy M."/>
            <person name="Kinose K."/>
            <person name="Kinoshita T."/>
            <person name="Kohara Y."/>
            <person name="Koide E."/>
            <person name="Komatsu K."/>
            <person name="Kopischke S."/>
            <person name="Kubo M."/>
            <person name="Kyozuka J."/>
            <person name="Lagercrantz U."/>
            <person name="Lin S.S."/>
            <person name="Lindquist E."/>
            <person name="Lipzen A.M."/>
            <person name="Lu C.W."/>
            <person name="De Luna E."/>
            <person name="Martienssen R.A."/>
            <person name="Minamino N."/>
            <person name="Mizutani M."/>
            <person name="Mizutani M."/>
            <person name="Mochizuki N."/>
            <person name="Monte I."/>
            <person name="Mosher R."/>
            <person name="Nagasaki H."/>
            <person name="Nakagami H."/>
            <person name="Naramoto S."/>
            <person name="Nishitani K."/>
            <person name="Ohtani M."/>
            <person name="Okamoto T."/>
            <person name="Okumura M."/>
            <person name="Phillips J."/>
            <person name="Pollak B."/>
            <person name="Reinders A."/>
            <person name="Rovekamp M."/>
            <person name="Sano R."/>
            <person name="Sawa S."/>
            <person name="Schmid M.W."/>
            <person name="Shirakawa M."/>
            <person name="Solano R."/>
            <person name="Spunde A."/>
            <person name="Suetsugu N."/>
            <person name="Sugano S."/>
            <person name="Sugiyama A."/>
            <person name="Sun R."/>
            <person name="Suzuki Y."/>
            <person name="Takenaka M."/>
            <person name="Takezawa D."/>
            <person name="Tomogane H."/>
            <person name="Tsuzuki M."/>
            <person name="Ueda T."/>
            <person name="Umeda M."/>
            <person name="Ward J.M."/>
            <person name="Watanabe Y."/>
            <person name="Yazaki K."/>
            <person name="Yokoyama R."/>
            <person name="Yoshitake Y."/>
            <person name="Yotsui I."/>
            <person name="Zachgo S."/>
            <person name="Schmutz J."/>
        </authorList>
    </citation>
    <scope>NUCLEOTIDE SEQUENCE [LARGE SCALE GENOMIC DNA]</scope>
    <source>
        <strain evidence="2">Tak-1</strain>
    </source>
</reference>
<gene>
    <name evidence="1" type="ORF">MARPO_0131s0008</name>
</gene>
<dbReference type="PANTHER" id="PTHR46880">
    <property type="entry name" value="RAS-ASSOCIATING DOMAIN-CONTAINING PROTEIN"/>
    <property type="match status" value="1"/>
</dbReference>
<dbReference type="OMA" id="TSAHIME"/>
<keyword evidence="2" id="KW-1185">Reference proteome</keyword>
<protein>
    <recommendedName>
        <fullName evidence="3">DUF4371 domain-containing protein</fullName>
    </recommendedName>
</protein>
<name>A0A2R6W837_MARPO</name>
<organism evidence="1 2">
    <name type="scientific">Marchantia polymorpha</name>
    <name type="common">Common liverwort</name>
    <name type="synonym">Marchantia aquatica</name>
    <dbReference type="NCBI Taxonomy" id="3197"/>
    <lineage>
        <taxon>Eukaryota</taxon>
        <taxon>Viridiplantae</taxon>
        <taxon>Streptophyta</taxon>
        <taxon>Embryophyta</taxon>
        <taxon>Marchantiophyta</taxon>
        <taxon>Marchantiopsida</taxon>
        <taxon>Marchantiidae</taxon>
        <taxon>Marchantiales</taxon>
        <taxon>Marchantiaceae</taxon>
        <taxon>Marchantia</taxon>
    </lineage>
</organism>
<dbReference type="PANTHER" id="PTHR46880:SF5">
    <property type="entry name" value="DUF4371 DOMAIN-CONTAINING PROTEIN"/>
    <property type="match status" value="1"/>
</dbReference>
<evidence type="ECO:0000313" key="1">
    <source>
        <dbReference type="EMBL" id="PTQ30007.1"/>
    </source>
</evidence>
<accession>A0A2R6W837</accession>
<sequence length="428" mass="48969">MAAICTDGDSTLIGRYNGLGAKLQKTVGYLLSVHCAVHKTALALGDTAKEMEDLQELDVVLKAVHNLFSKLGSRQMQWTRFDRRRGVSKLQFPLFNATRWFSRAQCVASLQENLATLILFLKRKSGKKGWEKVADLLKSVTDVTFICLLHSVADVLKSLEEFRKYFEQESNLPHKISGRLEVCLYALRDICGSEDRVGGDKLKQFLKSVQENGTTKDLIWQVNESCRIPLIGHPGFSVEHVHVFIKVLVEEIESNLLERFPDGDVLSAFKIVDPTFYRSLKQSKLDKFDVSDYKILLRHFCNMTKREQLFPIDASVLSQVNKEFSKMKHLLWLAAKDPHVEFLLVWRNIHDERGLELGYMLKFVYLCLVIPSIVPLLNEVFLCTIVLKPSLEIGCVSKQLMQSFGQDVGKVFGEFRLFTIEELYHHKP</sequence>
<evidence type="ECO:0008006" key="3">
    <source>
        <dbReference type="Google" id="ProtNLM"/>
    </source>
</evidence>
<dbReference type="SUPFAM" id="SSF53098">
    <property type="entry name" value="Ribonuclease H-like"/>
    <property type="match status" value="1"/>
</dbReference>
<dbReference type="InterPro" id="IPR012337">
    <property type="entry name" value="RNaseH-like_sf"/>
</dbReference>
<dbReference type="AlphaFoldDB" id="A0A2R6W837"/>
<dbReference type="Proteomes" id="UP000244005">
    <property type="component" value="Unassembled WGS sequence"/>
</dbReference>
<evidence type="ECO:0000313" key="2">
    <source>
        <dbReference type="Proteomes" id="UP000244005"/>
    </source>
</evidence>
<dbReference type="OrthoDB" id="1298466at2759"/>
<proteinExistence type="predicted"/>
<dbReference type="EMBL" id="KZ772803">
    <property type="protein sequence ID" value="PTQ30007.1"/>
    <property type="molecule type" value="Genomic_DNA"/>
</dbReference>